<dbReference type="STRING" id="1685382.AVJ23_03800"/>
<dbReference type="EMBL" id="LPXO01000002">
    <property type="protein sequence ID" value="KUF11719.1"/>
    <property type="molecule type" value="Genomic_DNA"/>
</dbReference>
<proteinExistence type="predicted"/>
<keyword evidence="2" id="KW-1185">Reference proteome</keyword>
<dbReference type="AlphaFoldDB" id="A0A0W7WMG5"/>
<dbReference type="Proteomes" id="UP000054396">
    <property type="component" value="Unassembled WGS sequence"/>
</dbReference>
<evidence type="ECO:0000313" key="2">
    <source>
        <dbReference type="Proteomes" id="UP000054396"/>
    </source>
</evidence>
<sequence length="124" mass="14843">MDYATRVTITNATGGSFYPLRHGKVLTWSEEWDWDDEPDIEDTYRMRVEQRCCTVLHNTPSDRHLVWEIDYSFESEDHVSEATLLFDPSLGWSLRMRQEQTIRDGDTTDRTVYYERFSNIRPRE</sequence>
<reference evidence="1 2" key="1">
    <citation type="submission" date="2015-12" db="EMBL/GenBank/DDBJ databases">
        <authorList>
            <person name="Shamseldin A."/>
            <person name="Moawad H."/>
            <person name="Abd El-Rahim W.M."/>
            <person name="Sadowsky M.J."/>
        </authorList>
    </citation>
    <scope>NUCLEOTIDE SEQUENCE [LARGE SCALE GENOMIC DNA]</scope>
    <source>
        <strain evidence="1 2">SJ5A-1</strain>
    </source>
</reference>
<name>A0A0W7WMG5_9RHOB</name>
<organism evidence="1 2">
    <name type="scientific">Pseudoponticoccus marisrubri</name>
    <dbReference type="NCBI Taxonomy" id="1685382"/>
    <lineage>
        <taxon>Bacteria</taxon>
        <taxon>Pseudomonadati</taxon>
        <taxon>Pseudomonadota</taxon>
        <taxon>Alphaproteobacteria</taxon>
        <taxon>Rhodobacterales</taxon>
        <taxon>Roseobacteraceae</taxon>
        <taxon>Pseudoponticoccus</taxon>
    </lineage>
</organism>
<accession>A0A0W7WMG5</accession>
<comment type="caution">
    <text evidence="1">The sequence shown here is derived from an EMBL/GenBank/DDBJ whole genome shotgun (WGS) entry which is preliminary data.</text>
</comment>
<evidence type="ECO:0000313" key="1">
    <source>
        <dbReference type="EMBL" id="KUF11719.1"/>
    </source>
</evidence>
<protein>
    <submittedName>
        <fullName evidence="1">Uncharacterized protein</fullName>
    </submittedName>
</protein>
<gene>
    <name evidence="1" type="ORF">AVJ23_03800</name>
</gene>